<protein>
    <submittedName>
        <fullName evidence="1">HPr kinase/phosphorylase</fullName>
    </submittedName>
</protein>
<dbReference type="InterPro" id="IPR027417">
    <property type="entry name" value="P-loop_NTPase"/>
</dbReference>
<keyword evidence="2" id="KW-1185">Reference proteome</keyword>
<organism evidence="1 2">
    <name type="scientific">Pigmentiphaga humi</name>
    <dbReference type="NCBI Taxonomy" id="2478468"/>
    <lineage>
        <taxon>Bacteria</taxon>
        <taxon>Pseudomonadati</taxon>
        <taxon>Pseudomonadota</taxon>
        <taxon>Betaproteobacteria</taxon>
        <taxon>Burkholderiales</taxon>
        <taxon>Alcaligenaceae</taxon>
        <taxon>Pigmentiphaga</taxon>
    </lineage>
</organism>
<gene>
    <name evidence="1" type="ORF">PIGHUM_02110</name>
</gene>
<accession>A0A3P4B181</accession>
<sequence length="300" mass="32930">MHYRAHQLLLRSEIALHELLPATGGVDGQTPDVTIRLGRVGTDGWADEHRCGPRLWTSPGRLRLQVPGVATFLVEHGRTIVVEPDQGADDGSIRLFLLGSAMGALLHQRGLLVLHGNAIQIGDRCMVCVGQSGMGKSTLAAGFMRRGHSILADDVTPVTRDGLALPGMPRVKLWQDVADRLGIATTGLRRIRPNVEKFNYPLGGQFSAQPLPLRWVYLLERGDGEAVHVEPLRGVGRFTVLREHTYRLRYVEGMKQGPGHLRACSELAGRIRLARVRRPTEGFRLDALIDALLADMAAHP</sequence>
<dbReference type="Gene3D" id="3.40.50.300">
    <property type="entry name" value="P-loop containing nucleotide triphosphate hydrolases"/>
    <property type="match status" value="1"/>
</dbReference>
<dbReference type="GO" id="GO:0016301">
    <property type="term" value="F:kinase activity"/>
    <property type="evidence" value="ECO:0007669"/>
    <property type="project" value="UniProtKB-KW"/>
</dbReference>
<name>A0A3P4B181_9BURK</name>
<keyword evidence="1" id="KW-0418">Kinase</keyword>
<evidence type="ECO:0000313" key="2">
    <source>
        <dbReference type="Proteomes" id="UP000277294"/>
    </source>
</evidence>
<reference evidence="1 2" key="1">
    <citation type="submission" date="2018-10" db="EMBL/GenBank/DDBJ databases">
        <authorList>
            <person name="Criscuolo A."/>
        </authorList>
    </citation>
    <scope>NUCLEOTIDE SEQUENCE [LARGE SCALE GENOMIC DNA]</scope>
    <source>
        <strain evidence="1">DnA1</strain>
    </source>
</reference>
<proteinExistence type="predicted"/>
<dbReference type="EMBL" id="UWPJ01000017">
    <property type="protein sequence ID" value="VCU70043.1"/>
    <property type="molecule type" value="Genomic_DNA"/>
</dbReference>
<dbReference type="AlphaFoldDB" id="A0A3P4B181"/>
<dbReference type="SUPFAM" id="SSF53795">
    <property type="entry name" value="PEP carboxykinase-like"/>
    <property type="match status" value="1"/>
</dbReference>
<keyword evidence="1" id="KW-0808">Transferase</keyword>
<dbReference type="Proteomes" id="UP000277294">
    <property type="component" value="Unassembled WGS sequence"/>
</dbReference>
<evidence type="ECO:0000313" key="1">
    <source>
        <dbReference type="EMBL" id="VCU70043.1"/>
    </source>
</evidence>